<organism evidence="2 3">
    <name type="scientific">Roseibium salinum</name>
    <dbReference type="NCBI Taxonomy" id="1604349"/>
    <lineage>
        <taxon>Bacteria</taxon>
        <taxon>Pseudomonadati</taxon>
        <taxon>Pseudomonadota</taxon>
        <taxon>Alphaproteobacteria</taxon>
        <taxon>Hyphomicrobiales</taxon>
        <taxon>Stappiaceae</taxon>
        <taxon>Roseibium</taxon>
    </lineage>
</organism>
<dbReference type="InterPro" id="IPR036873">
    <property type="entry name" value="Rhodanese-like_dom_sf"/>
</dbReference>
<proteinExistence type="predicted"/>
<reference evidence="2 3" key="1">
    <citation type="journal article" date="2016" name="Int. J. Syst. Evol. Microbiol.">
        <title>Labrenzia salina sp. nov., isolated from the rhizosphere of the halophyte Arthrocnemum macrostachyum.</title>
        <authorList>
            <person name="Camacho M."/>
            <person name="Redondo-Gomez S."/>
            <person name="Rodriguez-Llorente I."/>
            <person name="Rohde M."/>
            <person name="Sproer C."/>
            <person name="Schumann P."/>
            <person name="Klenk H.P."/>
            <person name="Montero-Calasanz M.D.C."/>
        </authorList>
    </citation>
    <scope>NUCLEOTIDE SEQUENCE [LARGE SCALE GENOMIC DNA]</scope>
    <source>
        <strain evidence="2 3">DSM 29163</strain>
    </source>
</reference>
<feature type="domain" description="Rhodanese" evidence="1">
    <location>
        <begin position="14"/>
        <end position="107"/>
    </location>
</feature>
<dbReference type="Proteomes" id="UP001300261">
    <property type="component" value="Unassembled WGS sequence"/>
</dbReference>
<dbReference type="RefSeq" id="WP_265963703.1">
    <property type="nucleotide sequence ID" value="NZ_JAPEVI010000003.1"/>
</dbReference>
<dbReference type="SMART" id="SM00450">
    <property type="entry name" value="RHOD"/>
    <property type="match status" value="1"/>
</dbReference>
<dbReference type="Pfam" id="PF00581">
    <property type="entry name" value="Rhodanese"/>
    <property type="match status" value="1"/>
</dbReference>
<evidence type="ECO:0000259" key="1">
    <source>
        <dbReference type="PROSITE" id="PS50206"/>
    </source>
</evidence>
<keyword evidence="3" id="KW-1185">Reference proteome</keyword>
<dbReference type="CDD" id="cd00158">
    <property type="entry name" value="RHOD"/>
    <property type="match status" value="1"/>
</dbReference>
<dbReference type="InterPro" id="IPR001763">
    <property type="entry name" value="Rhodanese-like_dom"/>
</dbReference>
<dbReference type="PROSITE" id="PS50206">
    <property type="entry name" value="RHODANESE_3"/>
    <property type="match status" value="1"/>
</dbReference>
<dbReference type="SUPFAM" id="SSF52821">
    <property type="entry name" value="Rhodanese/Cell cycle control phosphatase"/>
    <property type="match status" value="1"/>
</dbReference>
<gene>
    <name evidence="2" type="ORF">ON753_16485</name>
</gene>
<dbReference type="EMBL" id="JAPEVI010000003">
    <property type="protein sequence ID" value="MCX2723952.1"/>
    <property type="molecule type" value="Genomic_DNA"/>
</dbReference>
<protein>
    <submittedName>
        <fullName evidence="2">Rhodanese-like domain-containing protein</fullName>
    </submittedName>
</protein>
<sequence length="107" mass="12349">MPAIDRNELQQKMGENDVTVIEVLDASQYRKFHLPTAINIPFDDQFDQQVAKTLPDKKHPVALYCMDKDCPASSKAAERMETLGYSRVYDYEDGKMDWKQAGLRIHK</sequence>
<evidence type="ECO:0000313" key="3">
    <source>
        <dbReference type="Proteomes" id="UP001300261"/>
    </source>
</evidence>
<name>A0ABT3R4M7_9HYPH</name>
<dbReference type="Gene3D" id="3.40.250.10">
    <property type="entry name" value="Rhodanese-like domain"/>
    <property type="match status" value="1"/>
</dbReference>
<accession>A0ABT3R4M7</accession>
<comment type="caution">
    <text evidence="2">The sequence shown here is derived from an EMBL/GenBank/DDBJ whole genome shotgun (WGS) entry which is preliminary data.</text>
</comment>
<evidence type="ECO:0000313" key="2">
    <source>
        <dbReference type="EMBL" id="MCX2723952.1"/>
    </source>
</evidence>